<dbReference type="Pfam" id="PF01490">
    <property type="entry name" value="Aa_trans"/>
    <property type="match status" value="1"/>
</dbReference>
<dbReference type="GO" id="GO:0016020">
    <property type="term" value="C:membrane"/>
    <property type="evidence" value="ECO:0007669"/>
    <property type="project" value="UniProtKB-SubCell"/>
</dbReference>
<keyword evidence="5 7" id="KW-0472">Membrane</keyword>
<evidence type="ECO:0000256" key="5">
    <source>
        <dbReference type="ARBA" id="ARBA00023136"/>
    </source>
</evidence>
<feature type="transmembrane region" description="Helical" evidence="7">
    <location>
        <begin position="132"/>
        <end position="154"/>
    </location>
</feature>
<dbReference type="AlphaFoldDB" id="A0A9N9UT54"/>
<comment type="similarity">
    <text evidence="2">Belongs to the amino acid/polyamine transporter 2 family.</text>
</comment>
<feature type="transmembrane region" description="Helical" evidence="7">
    <location>
        <begin position="423"/>
        <end position="449"/>
    </location>
</feature>
<dbReference type="PANTHER" id="PTHR22950">
    <property type="entry name" value="AMINO ACID TRANSPORTER"/>
    <property type="match status" value="1"/>
</dbReference>
<accession>A0A9N9UT54</accession>
<feature type="transmembrane region" description="Helical" evidence="7">
    <location>
        <begin position="274"/>
        <end position="296"/>
    </location>
</feature>
<gene>
    <name evidence="9" type="ORF">CBYS24578_00003566</name>
</gene>
<feature type="compositionally biased region" description="Basic and acidic residues" evidence="6">
    <location>
        <begin position="1"/>
        <end position="14"/>
    </location>
</feature>
<dbReference type="GO" id="GO:0015179">
    <property type="term" value="F:L-amino acid transmembrane transporter activity"/>
    <property type="evidence" value="ECO:0007669"/>
    <property type="project" value="TreeGrafter"/>
</dbReference>
<proteinExistence type="inferred from homology"/>
<dbReference type="InterPro" id="IPR013057">
    <property type="entry name" value="AA_transpt_TM"/>
</dbReference>
<keyword evidence="10" id="KW-1185">Reference proteome</keyword>
<name>A0A9N9UT54_9HYPO</name>
<comment type="caution">
    <text evidence="9">The sequence shown here is derived from an EMBL/GenBank/DDBJ whole genome shotgun (WGS) entry which is preliminary data.</text>
</comment>
<feature type="transmembrane region" description="Helical" evidence="7">
    <location>
        <begin position="191"/>
        <end position="213"/>
    </location>
</feature>
<evidence type="ECO:0000313" key="10">
    <source>
        <dbReference type="Proteomes" id="UP000754883"/>
    </source>
</evidence>
<keyword evidence="3 7" id="KW-0812">Transmembrane</keyword>
<feature type="transmembrane region" description="Helical" evidence="7">
    <location>
        <begin position="356"/>
        <end position="376"/>
    </location>
</feature>
<feature type="transmembrane region" description="Helical" evidence="7">
    <location>
        <begin position="316"/>
        <end position="335"/>
    </location>
</feature>
<evidence type="ECO:0000256" key="1">
    <source>
        <dbReference type="ARBA" id="ARBA00004141"/>
    </source>
</evidence>
<evidence type="ECO:0000256" key="6">
    <source>
        <dbReference type="SAM" id="MobiDB-lite"/>
    </source>
</evidence>
<protein>
    <recommendedName>
        <fullName evidence="8">Amino acid transporter transmembrane domain-containing protein</fullName>
    </recommendedName>
</protein>
<sequence length="474" mass="51000">MSNDEEHKSHKEMETGGPEALRNGEIEPYDLRAAEHDAVFGDIHEDGPNYRNVGWLGTAALMVKSQIGLGVLSLPAVFDTFGMIPGVILLLTVGIITTWSDYIVGVFKLRHREIYSVADAGGVMFGRIGNEFYGAAYIIFFIFVGASGLLSVSISLNALSHHAICTAIFVVVAAIMVFIPTSIRTLDRISWLAWVGSTSIIVAILTVTIAVGLQERPSSAPQEGVWQSDYKLVASPTFNDAISAMGSIVFAWAGTPTFFQISSEMRNPADFNKSLILCQSIITVIYVVVGVVVYYYCGSYVASPALGSAGPTVKRVAYGLALPGLLASAILLLHLPAKQVFVRALRGSKHLTSNTPIHWATWLGSTFATVLAAYLVASGIPVFGQLVSLIGALLGTLLSFQTMGFMWLHDNWSEGKQNPTMKWWLMVAWSIFVIVSGSFLMVAGTYGSIQNIVDSYKVSGGSAAWSCADNSNST</sequence>
<evidence type="ECO:0000256" key="7">
    <source>
        <dbReference type="SAM" id="Phobius"/>
    </source>
</evidence>
<feature type="transmembrane region" description="Helical" evidence="7">
    <location>
        <begin position="382"/>
        <end position="402"/>
    </location>
</feature>
<dbReference type="FunFam" id="1.20.1740.10:FF:000039">
    <property type="entry name" value="Neutral amino acid transporter (Eurofung)"/>
    <property type="match status" value="1"/>
</dbReference>
<feature type="region of interest" description="Disordered" evidence="6">
    <location>
        <begin position="1"/>
        <end position="23"/>
    </location>
</feature>
<feature type="domain" description="Amino acid transporter transmembrane" evidence="8">
    <location>
        <begin position="53"/>
        <end position="450"/>
    </location>
</feature>
<evidence type="ECO:0000256" key="2">
    <source>
        <dbReference type="ARBA" id="ARBA00008066"/>
    </source>
</evidence>
<evidence type="ECO:0000259" key="8">
    <source>
        <dbReference type="Pfam" id="PF01490"/>
    </source>
</evidence>
<comment type="subcellular location">
    <subcellularLocation>
        <location evidence="1">Membrane</location>
        <topology evidence="1">Multi-pass membrane protein</topology>
    </subcellularLocation>
</comment>
<feature type="transmembrane region" description="Helical" evidence="7">
    <location>
        <begin position="53"/>
        <end position="78"/>
    </location>
</feature>
<feature type="transmembrane region" description="Helical" evidence="7">
    <location>
        <begin position="160"/>
        <end position="179"/>
    </location>
</feature>
<dbReference type="PANTHER" id="PTHR22950:SF683">
    <property type="entry name" value="AMINO ACID TRANSPORTER (EUROFUNG)"/>
    <property type="match status" value="1"/>
</dbReference>
<keyword evidence="4 7" id="KW-1133">Transmembrane helix</keyword>
<reference evidence="10" key="1">
    <citation type="submission" date="2019-06" db="EMBL/GenBank/DDBJ databases">
        <authorList>
            <person name="Broberg M."/>
        </authorList>
    </citation>
    <scope>NUCLEOTIDE SEQUENCE [LARGE SCALE GENOMIC DNA]</scope>
</reference>
<reference evidence="9 10" key="2">
    <citation type="submission" date="2021-10" db="EMBL/GenBank/DDBJ databases">
        <authorList>
            <person name="Piombo E."/>
        </authorList>
    </citation>
    <scope>NUCLEOTIDE SEQUENCE [LARGE SCALE GENOMIC DNA]</scope>
</reference>
<organism evidence="9 10">
    <name type="scientific">Clonostachys byssicola</name>
    <dbReference type="NCBI Taxonomy" id="160290"/>
    <lineage>
        <taxon>Eukaryota</taxon>
        <taxon>Fungi</taxon>
        <taxon>Dikarya</taxon>
        <taxon>Ascomycota</taxon>
        <taxon>Pezizomycotina</taxon>
        <taxon>Sordariomycetes</taxon>
        <taxon>Hypocreomycetidae</taxon>
        <taxon>Hypocreales</taxon>
        <taxon>Bionectriaceae</taxon>
        <taxon>Clonostachys</taxon>
    </lineage>
</organism>
<evidence type="ECO:0000256" key="4">
    <source>
        <dbReference type="ARBA" id="ARBA00022989"/>
    </source>
</evidence>
<feature type="transmembrane region" description="Helical" evidence="7">
    <location>
        <begin position="84"/>
        <end position="104"/>
    </location>
</feature>
<evidence type="ECO:0000313" key="9">
    <source>
        <dbReference type="EMBL" id="CAG9998270.1"/>
    </source>
</evidence>
<dbReference type="EMBL" id="CABFNO020001546">
    <property type="protein sequence ID" value="CAG9998270.1"/>
    <property type="molecule type" value="Genomic_DNA"/>
</dbReference>
<dbReference type="Proteomes" id="UP000754883">
    <property type="component" value="Unassembled WGS sequence"/>
</dbReference>
<evidence type="ECO:0000256" key="3">
    <source>
        <dbReference type="ARBA" id="ARBA00022692"/>
    </source>
</evidence>
<dbReference type="OrthoDB" id="40134at2759"/>